<dbReference type="RefSeq" id="WP_034719688.1">
    <property type="nucleotide sequence ID" value="NZ_FOIX01000004.1"/>
</dbReference>
<reference evidence="1 2" key="1">
    <citation type="submission" date="2014-07" db="EMBL/GenBank/DDBJ databases">
        <authorList>
            <person name="Pisani N.G."/>
            <person name="Newman J.D."/>
        </authorList>
    </citation>
    <scope>NUCLEOTIDE SEQUENCE [LARGE SCALE GENOMIC DNA]</scope>
    <source>
        <strain evidence="1 2">LMG 24720</strain>
    </source>
</reference>
<accession>A0ABR4TYF5</accession>
<comment type="caution">
    <text evidence="1">The sequence shown here is derived from an EMBL/GenBank/DDBJ whole genome shotgun (WGS) entry which is preliminary data.</text>
</comment>
<name>A0ABR4TYF5_9FLAO</name>
<dbReference type="EMBL" id="JPEP01000002">
    <property type="protein sequence ID" value="KEY18974.1"/>
    <property type="molecule type" value="Genomic_DNA"/>
</dbReference>
<proteinExistence type="predicted"/>
<protein>
    <recommendedName>
        <fullName evidence="3">YARHG domain-containing protein</fullName>
    </recommendedName>
</protein>
<dbReference type="Proteomes" id="UP000028349">
    <property type="component" value="Unassembled WGS sequence"/>
</dbReference>
<organism evidence="1 2">
    <name type="scientific">Kaistella antarctica</name>
    <dbReference type="NCBI Taxonomy" id="266748"/>
    <lineage>
        <taxon>Bacteria</taxon>
        <taxon>Pseudomonadati</taxon>
        <taxon>Bacteroidota</taxon>
        <taxon>Flavobacteriia</taxon>
        <taxon>Flavobacteriales</taxon>
        <taxon>Weeksellaceae</taxon>
        <taxon>Chryseobacterium group</taxon>
        <taxon>Kaistella</taxon>
    </lineage>
</organism>
<gene>
    <name evidence="1" type="ORF">HY04_11020</name>
</gene>
<sequence length="408" mass="47982">MSKVKMILTQQDDTINMKRKLSVIIISNIIMICCNGQSENNSKNTFITPQNESMDSKTEIALKKQLEEGAYQFAPDGSDVGKPSFDSEEMRAMVNVEEAFLKQKGYQFPDNVKFGDKIKLFFDRQIISNSDKEYLYISLKDKCDHNFVNFKSDGIYYNGFYIIKKKNFITDFYYLPEVLNYEKSYNKLYNAEKTANSVIYNTRYNLKVEIQKWREVEDLEEQRFYNIQTIAARNKYLFNDSKGDLVWLKANDKVFLESLVKTFGYTSDLDLLDFVVKNNYKDKMNIRSILWNESCAGKIKVNKEVFDIVKKWDDKDFQLFSGKVQDVLVDLYKEIELDESVSFSERTKIMGLIAYHATKANQKFYYRFFPLLNDPHFAVEFKKANYYNISDFKEIYEHTRFGGIGPAE</sequence>
<evidence type="ECO:0000313" key="1">
    <source>
        <dbReference type="EMBL" id="KEY18974.1"/>
    </source>
</evidence>
<evidence type="ECO:0008006" key="3">
    <source>
        <dbReference type="Google" id="ProtNLM"/>
    </source>
</evidence>
<keyword evidence="2" id="KW-1185">Reference proteome</keyword>
<evidence type="ECO:0000313" key="2">
    <source>
        <dbReference type="Proteomes" id="UP000028349"/>
    </source>
</evidence>